<evidence type="ECO:0000256" key="3">
    <source>
        <dbReference type="ARBA" id="ARBA00022737"/>
    </source>
</evidence>
<evidence type="ECO:0000313" key="11">
    <source>
        <dbReference type="EMBL" id="KAF8796489.1"/>
    </source>
</evidence>
<evidence type="ECO:0000256" key="7">
    <source>
        <dbReference type="ARBA" id="ARBA00023242"/>
    </source>
</evidence>
<sequence>MFCLDWKSGWDNQFSNKEASYFDVPSFLEEQNAVKIAQPNHGSIKEEIPDESFNIYGQISSFKTSSAFDDWAKPQYKLSDSTSSHSKSQFYRSNSTSPNYWKHQPESNNVISDNTWSKRHAYSNISVTKNNSTSFKNLKCQSIPNNPITSNNSTSVGFLKCQSGLNSSILSNNFKHQPSSNNAASSDNLSNCPSISNISMPKINSTTFNSSSNNFITLNNISLNELKFQPNSNYNTVSSNSNCGSFPNSITSSSELLESQSSSKKFSSTDSLKFKPTSNNFTLSNDFLKHKSPTYTFNESEKWSSSELNTNTFPTANDLFNPPPGLSNSALTCEWMKYLSNTDDTTIYNDCIEPQLKSNNCTVDTISHTSYPISNNFSANNNYLSSESNNFVRKNAWLEPETNSNNSVTWLMPEPNPDCEILTPQQQLTTIKQECDVKPVLTELKTAKYDSRDRVFCHDDIQILPSPGTEYIFNSSPEELLKICGIDDLIQTSTEEFLITSDVDDIISGLNATGIKSETPVIKEESIIKEETVNQHFNKEPNSNVKLLKILPTLNRKYFKCPQCIYNTNTREHLDEHINKIHSCSNIYKHNMLSNNRVKPHNGKTKTVGNGLQESLITSKSSDCLYKCSRCKYKTRRIDRYQKHKEEKTCEKFSDMDDIWLKASKTSNTTAGKETPVSKRSSTYNTKSKPNKCNQCSYSSNRSDCLQKHIEKVHSKSICYKCNMCTFQSNYNKEYYEHVKSHYVGPPFVCDVCSYKSKLITAFVAHRVIHSGDRLFCCTLCAFSCKRKYHLKGHMISHSREKNFTCKYCFKKYSYKCSLVRHLKTACRVYAPDS</sequence>
<keyword evidence="3" id="KW-0677">Repeat</keyword>
<feature type="region of interest" description="Disordered" evidence="9">
    <location>
        <begin position="77"/>
        <end position="108"/>
    </location>
</feature>
<organism evidence="11 12">
    <name type="scientific">Argiope bruennichi</name>
    <name type="common">Wasp spider</name>
    <name type="synonym">Aranea bruennichi</name>
    <dbReference type="NCBI Taxonomy" id="94029"/>
    <lineage>
        <taxon>Eukaryota</taxon>
        <taxon>Metazoa</taxon>
        <taxon>Ecdysozoa</taxon>
        <taxon>Arthropoda</taxon>
        <taxon>Chelicerata</taxon>
        <taxon>Arachnida</taxon>
        <taxon>Araneae</taxon>
        <taxon>Araneomorphae</taxon>
        <taxon>Entelegynae</taxon>
        <taxon>Araneoidea</taxon>
        <taxon>Araneidae</taxon>
        <taxon>Argiope</taxon>
    </lineage>
</organism>
<dbReference type="GO" id="GO:0003677">
    <property type="term" value="F:DNA binding"/>
    <property type="evidence" value="ECO:0007669"/>
    <property type="project" value="UniProtKB-KW"/>
</dbReference>
<feature type="region of interest" description="Disordered" evidence="9">
    <location>
        <begin position="669"/>
        <end position="691"/>
    </location>
</feature>
<comment type="subcellular location">
    <subcellularLocation>
        <location evidence="1">Nucleus</location>
    </subcellularLocation>
</comment>
<feature type="domain" description="C2H2-type" evidence="10">
    <location>
        <begin position="776"/>
        <end position="803"/>
    </location>
</feature>
<evidence type="ECO:0000256" key="5">
    <source>
        <dbReference type="ARBA" id="ARBA00022833"/>
    </source>
</evidence>
<protein>
    <submittedName>
        <fullName evidence="11">RE1-silencing transcription factor A like protein</fullName>
    </submittedName>
</protein>
<dbReference type="InterPro" id="IPR036236">
    <property type="entry name" value="Znf_C2H2_sf"/>
</dbReference>
<dbReference type="SMART" id="SM00355">
    <property type="entry name" value="ZnF_C2H2"/>
    <property type="match status" value="7"/>
</dbReference>
<dbReference type="SUPFAM" id="SSF57667">
    <property type="entry name" value="beta-beta-alpha zinc fingers"/>
    <property type="match status" value="3"/>
</dbReference>
<keyword evidence="7" id="KW-0539">Nucleus</keyword>
<dbReference type="Gene3D" id="3.30.160.60">
    <property type="entry name" value="Classic Zinc Finger"/>
    <property type="match status" value="2"/>
</dbReference>
<evidence type="ECO:0000256" key="1">
    <source>
        <dbReference type="ARBA" id="ARBA00004123"/>
    </source>
</evidence>
<reference evidence="11" key="2">
    <citation type="submission" date="2020-06" db="EMBL/GenBank/DDBJ databases">
        <authorList>
            <person name="Sheffer M."/>
        </authorList>
    </citation>
    <scope>NUCLEOTIDE SEQUENCE</scope>
</reference>
<dbReference type="PANTHER" id="PTHR24392">
    <property type="entry name" value="ZINC FINGER PROTEIN"/>
    <property type="match status" value="1"/>
</dbReference>
<keyword evidence="4 8" id="KW-0863">Zinc-finger</keyword>
<accession>A0A8T0G3Q6</accession>
<keyword evidence="12" id="KW-1185">Reference proteome</keyword>
<dbReference type="PROSITE" id="PS00028">
    <property type="entry name" value="ZINC_FINGER_C2H2_1"/>
    <property type="match status" value="1"/>
</dbReference>
<evidence type="ECO:0000259" key="10">
    <source>
        <dbReference type="PROSITE" id="PS50157"/>
    </source>
</evidence>
<dbReference type="PROSITE" id="PS50157">
    <property type="entry name" value="ZINC_FINGER_C2H2_2"/>
    <property type="match status" value="2"/>
</dbReference>
<feature type="domain" description="C2H2-type" evidence="10">
    <location>
        <begin position="748"/>
        <end position="775"/>
    </location>
</feature>
<dbReference type="AlphaFoldDB" id="A0A8T0G3Q6"/>
<feature type="compositionally biased region" description="Low complexity" evidence="9">
    <location>
        <begin position="79"/>
        <end position="88"/>
    </location>
</feature>
<evidence type="ECO:0000256" key="6">
    <source>
        <dbReference type="ARBA" id="ARBA00023125"/>
    </source>
</evidence>
<evidence type="ECO:0000313" key="12">
    <source>
        <dbReference type="Proteomes" id="UP000807504"/>
    </source>
</evidence>
<dbReference type="PANTHER" id="PTHR24392:SF56">
    <property type="entry name" value="ZINC FINGER PROTEIN 510"/>
    <property type="match status" value="1"/>
</dbReference>
<dbReference type="EMBL" id="JABXBU010000001">
    <property type="protein sequence ID" value="KAF8796489.1"/>
    <property type="molecule type" value="Genomic_DNA"/>
</dbReference>
<evidence type="ECO:0000256" key="8">
    <source>
        <dbReference type="PROSITE-ProRule" id="PRU00042"/>
    </source>
</evidence>
<evidence type="ECO:0000256" key="2">
    <source>
        <dbReference type="ARBA" id="ARBA00022723"/>
    </source>
</evidence>
<reference evidence="11" key="1">
    <citation type="journal article" date="2020" name="bioRxiv">
        <title>Chromosome-level reference genome of the European wasp spider Argiope bruennichi: a resource for studies on range expansion and evolutionary adaptation.</title>
        <authorList>
            <person name="Sheffer M.M."/>
            <person name="Hoppe A."/>
            <person name="Krehenwinkel H."/>
            <person name="Uhl G."/>
            <person name="Kuss A.W."/>
            <person name="Jensen L."/>
            <person name="Jensen C."/>
            <person name="Gillespie R.G."/>
            <person name="Hoff K.J."/>
            <person name="Prost S."/>
        </authorList>
    </citation>
    <scope>NUCLEOTIDE SEQUENCE</scope>
</reference>
<name>A0A8T0G3Q6_ARGBR</name>
<keyword evidence="6" id="KW-0238">DNA-binding</keyword>
<evidence type="ECO:0000256" key="4">
    <source>
        <dbReference type="ARBA" id="ARBA00022771"/>
    </source>
</evidence>
<feature type="compositionally biased region" description="Polar residues" evidence="9">
    <location>
        <begin position="89"/>
        <end position="99"/>
    </location>
</feature>
<dbReference type="GO" id="GO:0005634">
    <property type="term" value="C:nucleus"/>
    <property type="evidence" value="ECO:0007669"/>
    <property type="project" value="UniProtKB-SubCell"/>
</dbReference>
<dbReference type="InterPro" id="IPR013087">
    <property type="entry name" value="Znf_C2H2_type"/>
</dbReference>
<dbReference type="Proteomes" id="UP000807504">
    <property type="component" value="Unassembled WGS sequence"/>
</dbReference>
<dbReference type="GO" id="GO:0008270">
    <property type="term" value="F:zinc ion binding"/>
    <property type="evidence" value="ECO:0007669"/>
    <property type="project" value="UniProtKB-KW"/>
</dbReference>
<keyword evidence="5" id="KW-0862">Zinc</keyword>
<evidence type="ECO:0000256" key="9">
    <source>
        <dbReference type="SAM" id="MobiDB-lite"/>
    </source>
</evidence>
<comment type="caution">
    <text evidence="11">The sequence shown here is derived from an EMBL/GenBank/DDBJ whole genome shotgun (WGS) entry which is preliminary data.</text>
</comment>
<proteinExistence type="predicted"/>
<gene>
    <name evidence="11" type="ORF">HNY73_000859</name>
</gene>
<keyword evidence="2" id="KW-0479">Metal-binding</keyword>